<comment type="subcellular location">
    <subcellularLocation>
        <location evidence="1">Nucleus</location>
    </subcellularLocation>
</comment>
<protein>
    <recommendedName>
        <fullName evidence="5">Transcription factor domain-containing protein</fullName>
    </recommendedName>
</protein>
<dbReference type="InterPro" id="IPR050613">
    <property type="entry name" value="Sec_Metabolite_Reg"/>
</dbReference>
<dbReference type="OrthoDB" id="4898680at2759"/>
<evidence type="ECO:0000313" key="4">
    <source>
        <dbReference type="Proteomes" id="UP001056012"/>
    </source>
</evidence>
<dbReference type="Proteomes" id="UP001056012">
    <property type="component" value="Chromosome 5"/>
</dbReference>
<evidence type="ECO:0000256" key="2">
    <source>
        <dbReference type="ARBA" id="ARBA00023242"/>
    </source>
</evidence>
<accession>A0A9Q9DUG8</accession>
<proteinExistence type="predicted"/>
<keyword evidence="4" id="KW-1185">Reference proteome</keyword>
<evidence type="ECO:0000256" key="1">
    <source>
        <dbReference type="ARBA" id="ARBA00004123"/>
    </source>
</evidence>
<organism evidence="3 4">
    <name type="scientific">Curvularia clavata</name>
    <dbReference type="NCBI Taxonomy" id="95742"/>
    <lineage>
        <taxon>Eukaryota</taxon>
        <taxon>Fungi</taxon>
        <taxon>Dikarya</taxon>
        <taxon>Ascomycota</taxon>
        <taxon>Pezizomycotina</taxon>
        <taxon>Dothideomycetes</taxon>
        <taxon>Pleosporomycetidae</taxon>
        <taxon>Pleosporales</taxon>
        <taxon>Pleosporineae</taxon>
        <taxon>Pleosporaceae</taxon>
        <taxon>Curvularia</taxon>
    </lineage>
</organism>
<dbReference type="PANTHER" id="PTHR31001">
    <property type="entry name" value="UNCHARACTERIZED TRANSCRIPTIONAL REGULATORY PROTEIN"/>
    <property type="match status" value="1"/>
</dbReference>
<dbReference type="AlphaFoldDB" id="A0A9Q9DUG8"/>
<dbReference type="EMBL" id="CP089278">
    <property type="protein sequence ID" value="USP79807.1"/>
    <property type="molecule type" value="Genomic_DNA"/>
</dbReference>
<evidence type="ECO:0000313" key="3">
    <source>
        <dbReference type="EMBL" id="USP79807.1"/>
    </source>
</evidence>
<sequence length="541" mass="60796">MYFETHKAAPLIGPLMLSALPQLRKDMELLKSANGDVYSLYAEMTRNTARPMKVPATMRPDEFHTLFTGKNLRWETLGLVLVMAGSQAHYTSPNDPIFTLEGGTQIDKDELVEDIMHATNICINICQTHGAVNDIVMVCLVYITGLLASNLYGDNYHGTWRRLGDSVCALYAAGVHCEGSNSEGDNSEPFFMREFRRRLYAAMYRSDKTLAVFYGRPPLMGWRYSDRKMPLDISDEAVVTDDVGMLNAELSKLDSAGWNTEKHLNSATFIRLRCQFAVFKERLLEQSLAGEKDSDVVRNIQAISAECTAWWLALPTYLRYETYKEDSAWSVRGPGTAVRMISCYLDYLHLEFQAQRLLHKITQQALPALLEVSLKLLATSIVSTMPNNRVYETRRHFPTVILFYCSPAAGVLALELRRCTIKGIPLPSTISRADVIRNLSILTSCVEWIVLPGDGNHKLCSEINKMLALVLDEVLNYEPHANRNQESGEEATTVIAGTGQEFFDMPMTEGLEPIPTEAEDFLNWLDNATWNGTDLCLATNE</sequence>
<keyword evidence="2" id="KW-0539">Nucleus</keyword>
<dbReference type="CDD" id="cd12148">
    <property type="entry name" value="fungal_TF_MHR"/>
    <property type="match status" value="1"/>
</dbReference>
<gene>
    <name evidence="3" type="ORF">yc1106_07081</name>
</gene>
<name>A0A9Q9DUG8_CURCL</name>
<dbReference type="PANTHER" id="PTHR31001:SF40">
    <property type="entry name" value="ZN(II)2CYS6 TRANSCRIPTION FACTOR (EUROFUNG)"/>
    <property type="match status" value="1"/>
</dbReference>
<reference evidence="3" key="1">
    <citation type="submission" date="2021-12" db="EMBL/GenBank/DDBJ databases">
        <title>Curvularia clavata genome.</title>
        <authorList>
            <person name="Cao Y."/>
        </authorList>
    </citation>
    <scope>NUCLEOTIDE SEQUENCE</scope>
    <source>
        <strain evidence="3">Yc1106</strain>
    </source>
</reference>
<dbReference type="GO" id="GO:0005634">
    <property type="term" value="C:nucleus"/>
    <property type="evidence" value="ECO:0007669"/>
    <property type="project" value="UniProtKB-SubCell"/>
</dbReference>
<dbReference type="VEuPathDB" id="FungiDB:yc1106_07081"/>
<evidence type="ECO:0008006" key="5">
    <source>
        <dbReference type="Google" id="ProtNLM"/>
    </source>
</evidence>